<dbReference type="Pfam" id="PF00185">
    <property type="entry name" value="OTCace"/>
    <property type="match status" value="1"/>
</dbReference>
<evidence type="ECO:0000256" key="3">
    <source>
        <dbReference type="ARBA" id="ARBA00022679"/>
    </source>
</evidence>
<comment type="caution">
    <text evidence="10">The sequence shown here is derived from an EMBL/GenBank/DDBJ whole genome shotgun (WGS) entry which is preliminary data.</text>
</comment>
<dbReference type="PANTHER" id="PTHR45753">
    <property type="entry name" value="ORNITHINE CARBAMOYLTRANSFERASE, MITOCHONDRIAL"/>
    <property type="match status" value="1"/>
</dbReference>
<evidence type="ECO:0000256" key="2">
    <source>
        <dbReference type="ARBA" id="ARBA00008896"/>
    </source>
</evidence>
<evidence type="ECO:0000259" key="9">
    <source>
        <dbReference type="Pfam" id="PF02729"/>
    </source>
</evidence>
<dbReference type="PANTHER" id="PTHR45753:SF6">
    <property type="entry name" value="ASPARTATE CARBAMOYLTRANSFERASE"/>
    <property type="match status" value="1"/>
</dbReference>
<feature type="binding site" evidence="7">
    <location>
        <position position="68"/>
    </location>
    <ligand>
        <name>carbamoyl phosphate</name>
        <dbReference type="ChEBI" id="CHEBI:58228"/>
    </ligand>
</feature>
<evidence type="ECO:0000256" key="4">
    <source>
        <dbReference type="ARBA" id="ARBA00022975"/>
    </source>
</evidence>
<dbReference type="InterPro" id="IPR002082">
    <property type="entry name" value="Asp_carbamoyltransf"/>
</dbReference>
<feature type="domain" description="Aspartate/ornithine carbamoyltransferase Asp/Orn-binding" evidence="8">
    <location>
        <begin position="168"/>
        <end position="314"/>
    </location>
</feature>
<dbReference type="PROSITE" id="PS00097">
    <property type="entry name" value="CARBAMOYLTRANSFERASE"/>
    <property type="match status" value="1"/>
</dbReference>
<feature type="domain" description="Aspartate/ornithine carbamoyltransferase carbamoyl-P binding" evidence="9">
    <location>
        <begin position="16"/>
        <end position="160"/>
    </location>
</feature>
<evidence type="ECO:0000313" key="10">
    <source>
        <dbReference type="EMBL" id="MDT0617649.1"/>
    </source>
</evidence>
<feature type="binding site" evidence="7">
    <location>
        <position position="69"/>
    </location>
    <ligand>
        <name>carbamoyl phosphate</name>
        <dbReference type="ChEBI" id="CHEBI:58228"/>
    </ligand>
</feature>
<evidence type="ECO:0000313" key="11">
    <source>
        <dbReference type="Proteomes" id="UP001259982"/>
    </source>
</evidence>
<evidence type="ECO:0000256" key="5">
    <source>
        <dbReference type="ARBA" id="ARBA00043884"/>
    </source>
</evidence>
<feature type="binding site" evidence="7">
    <location>
        <position position="236"/>
    </location>
    <ligand>
        <name>L-aspartate</name>
        <dbReference type="ChEBI" id="CHEBI:29991"/>
    </ligand>
</feature>
<comment type="similarity">
    <text evidence="2 7">Belongs to the aspartate/ornithine carbamoyltransferase superfamily. ATCase family.</text>
</comment>
<dbReference type="NCBIfam" id="TIGR00670">
    <property type="entry name" value="asp_carb_tr"/>
    <property type="match status" value="1"/>
</dbReference>
<feature type="binding site" evidence="7">
    <location>
        <position position="148"/>
    </location>
    <ligand>
        <name>carbamoyl phosphate</name>
        <dbReference type="ChEBI" id="CHEBI:58228"/>
    </ligand>
</feature>
<keyword evidence="11" id="KW-1185">Reference proteome</keyword>
<comment type="subunit">
    <text evidence="7">Heterododecamer (2C3:3R2) of six catalytic PyrB chains organized as two trimers (C3), and six regulatory PyrI chains organized as three dimers (R2).</text>
</comment>
<sequence>MNTPSVPQVDAQGSLRHLLTVDGLPADLIREILDRTATFLPDPGAPPRKVPLLRGATVVNLFFEPSTRTRTTFELAAKRLSADVLTLQMEHSSKTKGEHDLDTLFTMQAMGANIFVIRHPDNGAAAYFADNAAPDVAVLNAGDGSHAHPTQALLDMFTIRRHKPDFTGLRVAIVGDIRHSRVAHSDIAALRTLGVTDIRVVAPAPLLPDNAATLGVHPCATLADGLDDADVVIALRIQHERMQQALDISPADYRRDFGLTADNLVSLKPDALILHPGPINRGVEIDPDIAYGPQSVVLEQVRNGIAVRMAVMAMIAGARSGA</sequence>
<keyword evidence="4 7" id="KW-0665">Pyrimidine biosynthesis</keyword>
<feature type="binding site" evidence="7">
    <location>
        <position position="151"/>
    </location>
    <ligand>
        <name>carbamoyl phosphate</name>
        <dbReference type="ChEBI" id="CHEBI:58228"/>
    </ligand>
</feature>
<protein>
    <recommendedName>
        <fullName evidence="7">Aspartate carbamoyltransferase</fullName>
        <ecNumber evidence="7">2.1.3.2</ecNumber>
    </recommendedName>
    <alternativeName>
        <fullName evidence="7">Aspartate transcarbamylase</fullName>
        <shortName evidence="7">ATCase</shortName>
    </alternativeName>
</protein>
<reference evidence="10 11" key="1">
    <citation type="submission" date="2023-09" db="EMBL/GenBank/DDBJ databases">
        <authorList>
            <person name="Rey-Velasco X."/>
        </authorList>
    </citation>
    <scope>NUCLEOTIDE SEQUENCE [LARGE SCALE GENOMIC DNA]</scope>
    <source>
        <strain evidence="10 11">P385</strain>
    </source>
</reference>
<dbReference type="SUPFAM" id="SSF53671">
    <property type="entry name" value="Aspartate/ornithine carbamoyltransferase"/>
    <property type="match status" value="1"/>
</dbReference>
<comment type="catalytic activity">
    <reaction evidence="6 7">
        <text>carbamoyl phosphate + L-aspartate = N-carbamoyl-L-aspartate + phosphate + H(+)</text>
        <dbReference type="Rhea" id="RHEA:20013"/>
        <dbReference type="ChEBI" id="CHEBI:15378"/>
        <dbReference type="ChEBI" id="CHEBI:29991"/>
        <dbReference type="ChEBI" id="CHEBI:32814"/>
        <dbReference type="ChEBI" id="CHEBI:43474"/>
        <dbReference type="ChEBI" id="CHEBI:58228"/>
        <dbReference type="EC" id="2.1.3.2"/>
    </reaction>
</comment>
<evidence type="ECO:0000256" key="1">
    <source>
        <dbReference type="ARBA" id="ARBA00004852"/>
    </source>
</evidence>
<dbReference type="NCBIfam" id="NF002032">
    <property type="entry name" value="PRK00856.1"/>
    <property type="match status" value="1"/>
</dbReference>
<feature type="binding site" evidence="7">
    <location>
        <position position="96"/>
    </location>
    <ligand>
        <name>L-aspartate</name>
        <dbReference type="ChEBI" id="CHEBI:29991"/>
    </ligand>
</feature>
<organism evidence="10 11">
    <name type="scientific">Spectribacter acetivorans</name>
    <dbReference type="NCBI Taxonomy" id="3075603"/>
    <lineage>
        <taxon>Bacteria</taxon>
        <taxon>Pseudomonadati</taxon>
        <taxon>Pseudomonadota</taxon>
        <taxon>Gammaproteobacteria</taxon>
        <taxon>Salinisphaerales</taxon>
        <taxon>Salinisphaeraceae</taxon>
        <taxon>Spectribacter</taxon>
    </lineage>
</organism>
<evidence type="ECO:0000256" key="7">
    <source>
        <dbReference type="HAMAP-Rule" id="MF_00001"/>
    </source>
</evidence>
<keyword evidence="3 7" id="KW-0808">Transferase</keyword>
<dbReference type="PRINTS" id="PR00100">
    <property type="entry name" value="AOTCASE"/>
</dbReference>
<dbReference type="RefSeq" id="WP_311657512.1">
    <property type="nucleotide sequence ID" value="NZ_JAVRHY010000003.1"/>
</dbReference>
<accession>A0ABU3B5B8</accession>
<dbReference type="Proteomes" id="UP001259982">
    <property type="component" value="Unassembled WGS sequence"/>
</dbReference>
<dbReference type="Pfam" id="PF02729">
    <property type="entry name" value="OTCace_N"/>
    <property type="match status" value="1"/>
</dbReference>
<evidence type="ECO:0000256" key="6">
    <source>
        <dbReference type="ARBA" id="ARBA00048859"/>
    </source>
</evidence>
<dbReference type="EC" id="2.1.3.2" evidence="7"/>
<dbReference type="InterPro" id="IPR036901">
    <property type="entry name" value="Asp/Orn_carbamoylTrfase_sf"/>
</dbReference>
<feature type="binding site" evidence="7">
    <location>
        <position position="278"/>
    </location>
    <ligand>
        <name>carbamoyl phosphate</name>
        <dbReference type="ChEBI" id="CHEBI:58228"/>
    </ligand>
</feature>
<dbReference type="Gene3D" id="3.40.50.1370">
    <property type="entry name" value="Aspartate/ornithine carbamoyltransferase"/>
    <property type="match status" value="2"/>
</dbReference>
<name>A0ABU3B5B8_9GAMM</name>
<comment type="function">
    <text evidence="5 7">Catalyzes the condensation of carbamoyl phosphate and aspartate to form carbamoyl aspartate and inorganic phosphate, the committed step in the de novo pyrimidine nucleotide biosynthesis pathway.</text>
</comment>
<gene>
    <name evidence="7" type="primary">pyrB</name>
    <name evidence="10" type="ORF">RM531_04115</name>
</gene>
<dbReference type="InterPro" id="IPR006132">
    <property type="entry name" value="Asp/Orn_carbamoyltranf_P-bd"/>
</dbReference>
<feature type="binding site" evidence="7">
    <location>
        <position position="277"/>
    </location>
    <ligand>
        <name>carbamoyl phosphate</name>
        <dbReference type="ChEBI" id="CHEBI:58228"/>
    </ligand>
</feature>
<comment type="pathway">
    <text evidence="1 7">Pyrimidine metabolism; UMP biosynthesis via de novo pathway; (S)-dihydroorotate from bicarbonate: step 2/3.</text>
</comment>
<feature type="binding site" evidence="7">
    <location>
        <position position="181"/>
    </location>
    <ligand>
        <name>L-aspartate</name>
        <dbReference type="ChEBI" id="CHEBI:29991"/>
    </ligand>
</feature>
<dbReference type="InterPro" id="IPR006131">
    <property type="entry name" value="Asp_carbamoyltransf_Asp/Orn-bd"/>
</dbReference>
<evidence type="ECO:0000259" key="8">
    <source>
        <dbReference type="Pfam" id="PF00185"/>
    </source>
</evidence>
<dbReference type="GO" id="GO:0004070">
    <property type="term" value="F:aspartate carbamoyltransferase activity"/>
    <property type="evidence" value="ECO:0007669"/>
    <property type="project" value="UniProtKB-EC"/>
</dbReference>
<proteinExistence type="inferred from homology"/>
<dbReference type="PRINTS" id="PR00101">
    <property type="entry name" value="ATCASE"/>
</dbReference>
<dbReference type="EMBL" id="JAVRHY010000003">
    <property type="protein sequence ID" value="MDT0617649.1"/>
    <property type="molecule type" value="Genomic_DNA"/>
</dbReference>
<feature type="binding site" evidence="7">
    <location>
        <position position="118"/>
    </location>
    <ligand>
        <name>carbamoyl phosphate</name>
        <dbReference type="ChEBI" id="CHEBI:58228"/>
    </ligand>
</feature>
<dbReference type="HAMAP" id="MF_00001">
    <property type="entry name" value="Asp_carb_tr"/>
    <property type="match status" value="1"/>
</dbReference>
<dbReference type="InterPro" id="IPR006130">
    <property type="entry name" value="Asp/Orn_carbamoylTrfase"/>
</dbReference>